<dbReference type="InterPro" id="IPR057666">
    <property type="entry name" value="DrpA_SLOG"/>
</dbReference>
<dbReference type="PANTHER" id="PTHR43022:SF1">
    <property type="entry name" value="PROTEIN SMF"/>
    <property type="match status" value="1"/>
</dbReference>
<keyword evidence="4" id="KW-1185">Reference proteome</keyword>
<dbReference type="AlphaFoldDB" id="A0A2T4UD04"/>
<dbReference type="PANTHER" id="PTHR43022">
    <property type="entry name" value="PROTEIN SMF"/>
    <property type="match status" value="1"/>
</dbReference>
<organism evidence="3 4">
    <name type="scientific">Paraconexibacter algicola</name>
    <dbReference type="NCBI Taxonomy" id="2133960"/>
    <lineage>
        <taxon>Bacteria</taxon>
        <taxon>Bacillati</taxon>
        <taxon>Actinomycetota</taxon>
        <taxon>Thermoleophilia</taxon>
        <taxon>Solirubrobacterales</taxon>
        <taxon>Paraconexibacteraceae</taxon>
        <taxon>Paraconexibacter</taxon>
    </lineage>
</organism>
<comment type="caution">
    <text evidence="3">The sequence shown here is derived from an EMBL/GenBank/DDBJ whole genome shotgun (WGS) entry which is preliminary data.</text>
</comment>
<feature type="domain" description="Smf/DprA SLOG" evidence="2">
    <location>
        <begin position="77"/>
        <end position="294"/>
    </location>
</feature>
<evidence type="ECO:0000313" key="4">
    <source>
        <dbReference type="Proteomes" id="UP000240739"/>
    </source>
</evidence>
<accession>A0A2T4UD04</accession>
<evidence type="ECO:0000256" key="1">
    <source>
        <dbReference type="ARBA" id="ARBA00006525"/>
    </source>
</evidence>
<evidence type="ECO:0000313" key="3">
    <source>
        <dbReference type="EMBL" id="PTL55389.1"/>
    </source>
</evidence>
<evidence type="ECO:0000259" key="2">
    <source>
        <dbReference type="Pfam" id="PF02481"/>
    </source>
</evidence>
<name>A0A2T4UD04_9ACTN</name>
<dbReference type="SUPFAM" id="SSF102405">
    <property type="entry name" value="MCP/YpsA-like"/>
    <property type="match status" value="1"/>
</dbReference>
<proteinExistence type="inferred from homology"/>
<dbReference type="GO" id="GO:0009294">
    <property type="term" value="P:DNA-mediated transformation"/>
    <property type="evidence" value="ECO:0007669"/>
    <property type="project" value="InterPro"/>
</dbReference>
<dbReference type="NCBIfam" id="TIGR00732">
    <property type="entry name" value="dprA"/>
    <property type="match status" value="1"/>
</dbReference>
<dbReference type="Proteomes" id="UP000240739">
    <property type="component" value="Unassembled WGS sequence"/>
</dbReference>
<dbReference type="RefSeq" id="WP_107570432.1">
    <property type="nucleotide sequence ID" value="NZ_PYYB01000003.1"/>
</dbReference>
<dbReference type="EMBL" id="PYYB01000003">
    <property type="protein sequence ID" value="PTL55389.1"/>
    <property type="molecule type" value="Genomic_DNA"/>
</dbReference>
<dbReference type="InterPro" id="IPR003488">
    <property type="entry name" value="DprA"/>
</dbReference>
<comment type="similarity">
    <text evidence="1">Belongs to the DprA/Smf family.</text>
</comment>
<reference evidence="3 4" key="1">
    <citation type="submission" date="2018-03" db="EMBL/GenBank/DDBJ databases">
        <title>Aquarubrobacter algicola gen. nov., sp. nov., a novel actinobacterium isolated from shallow eutrophic lake during the end of cyanobacterial harmful algal blooms.</title>
        <authorList>
            <person name="Chun S.J."/>
        </authorList>
    </citation>
    <scope>NUCLEOTIDE SEQUENCE [LARGE SCALE GENOMIC DNA]</scope>
    <source>
        <strain evidence="3 4">Seoho-28</strain>
    </source>
</reference>
<dbReference type="Gene3D" id="3.40.50.450">
    <property type="match status" value="1"/>
</dbReference>
<sequence>MSACPDCLRRTWLLGALAPHLERASRTRRALRDVLALDDDQLLAALAGERRPALAAAHAAFRPERAAEEASRAGLAVVCRHDPGYPRQLLEDPSAPAVLHVRGGPGALERLAGTADPDTTPCCVAVVGARRAGPEALEMARGIGRALSAAGVTVVSGLALGVDSAAHEGALEAGGTTIAVLATGADRTYPRTKHALGERVARAGAIVSELPPGTPPFRWAFPARNRIIAGLARLTLVVEAAERSGSLITADFAMQLGRDVAAVPGRAASPRCRGTNLLLRDGAHLVLEPADLLDGLLGQALADLRRAHDGPTAPRVGGAAALPPHLQAVRDAVADGRTTPGTIERDPARLLEVLAALSELELLGELRRSPGGAYAVVVR</sequence>
<dbReference type="Pfam" id="PF02481">
    <property type="entry name" value="DNA_processg_A"/>
    <property type="match status" value="1"/>
</dbReference>
<protein>
    <submittedName>
        <fullName evidence="3">DNA-protecting protein DprA</fullName>
    </submittedName>
</protein>
<gene>
    <name evidence="3" type="primary">dprA</name>
    <name evidence="3" type="ORF">C7Y72_17150</name>
</gene>
<dbReference type="OrthoDB" id="9785707at2"/>